<name>A0A1C4BDL8_9BACT</name>
<evidence type="ECO:0008006" key="3">
    <source>
        <dbReference type="Google" id="ProtNLM"/>
    </source>
</evidence>
<dbReference type="AlphaFoldDB" id="A0A1C4BDL8"/>
<sequence>MGTNVLQLENKKHGSYAFQTTNAQGQVVFAANGVIHSFIPNQEIIRTFEMEHSTFGVQLEFLTFEQLTENTSRLTMHVVYRSVDIRDQILKMPFAAGINMAHNRLQDILSQLK</sequence>
<evidence type="ECO:0000313" key="2">
    <source>
        <dbReference type="Proteomes" id="UP000242818"/>
    </source>
</evidence>
<dbReference type="InterPro" id="IPR023393">
    <property type="entry name" value="START-like_dom_sf"/>
</dbReference>
<reference evidence="1 2" key="1">
    <citation type="submission" date="2016-08" db="EMBL/GenBank/DDBJ databases">
        <authorList>
            <person name="Seilhamer J.J."/>
        </authorList>
    </citation>
    <scope>NUCLEOTIDE SEQUENCE [LARGE SCALE GENOMIC DNA]</scope>
    <source>
        <strain evidence="1 2">A37T2</strain>
    </source>
</reference>
<dbReference type="Proteomes" id="UP000242818">
    <property type="component" value="Unassembled WGS sequence"/>
</dbReference>
<dbReference type="Gene3D" id="3.30.530.20">
    <property type="match status" value="1"/>
</dbReference>
<organism evidence="1 2">
    <name type="scientific">Chitinophaga costaii</name>
    <dbReference type="NCBI Taxonomy" id="1335309"/>
    <lineage>
        <taxon>Bacteria</taxon>
        <taxon>Pseudomonadati</taxon>
        <taxon>Bacteroidota</taxon>
        <taxon>Chitinophagia</taxon>
        <taxon>Chitinophagales</taxon>
        <taxon>Chitinophagaceae</taxon>
        <taxon>Chitinophaga</taxon>
    </lineage>
</organism>
<proteinExistence type="predicted"/>
<dbReference type="EMBL" id="FMAR01000003">
    <property type="protein sequence ID" value="SCC04778.1"/>
    <property type="molecule type" value="Genomic_DNA"/>
</dbReference>
<keyword evidence="2" id="KW-1185">Reference proteome</keyword>
<accession>A0A1C4BDL8</accession>
<dbReference type="SUPFAM" id="SSF55961">
    <property type="entry name" value="Bet v1-like"/>
    <property type="match status" value="1"/>
</dbReference>
<protein>
    <recommendedName>
        <fullName evidence="3">Activator of Hsp90 ATPase homolog 1-like protein</fullName>
    </recommendedName>
</protein>
<dbReference type="STRING" id="1335309.GA0116948_10343"/>
<gene>
    <name evidence="1" type="ORF">GA0116948_10343</name>
</gene>
<evidence type="ECO:0000313" key="1">
    <source>
        <dbReference type="EMBL" id="SCC04778.1"/>
    </source>
</evidence>